<keyword evidence="1" id="KW-0732">Signal</keyword>
<dbReference type="EMBL" id="ML977321">
    <property type="protein sequence ID" value="KAF2116437.1"/>
    <property type="molecule type" value="Genomic_DNA"/>
</dbReference>
<feature type="chain" id="PRO_5025467644" description="Ecp2 effector protein domain-containing protein" evidence="1">
    <location>
        <begin position="21"/>
        <end position="205"/>
    </location>
</feature>
<feature type="signal peptide" evidence="1">
    <location>
        <begin position="1"/>
        <end position="20"/>
    </location>
</feature>
<evidence type="ECO:0000313" key="2">
    <source>
        <dbReference type="EMBL" id="KAF2116437.1"/>
    </source>
</evidence>
<reference evidence="2" key="1">
    <citation type="journal article" date="2020" name="Stud. Mycol.">
        <title>101 Dothideomycetes genomes: a test case for predicting lifestyles and emergence of pathogens.</title>
        <authorList>
            <person name="Haridas S."/>
            <person name="Albert R."/>
            <person name="Binder M."/>
            <person name="Bloem J."/>
            <person name="Labutti K."/>
            <person name="Salamov A."/>
            <person name="Andreopoulos B."/>
            <person name="Baker S."/>
            <person name="Barry K."/>
            <person name="Bills G."/>
            <person name="Bluhm B."/>
            <person name="Cannon C."/>
            <person name="Castanera R."/>
            <person name="Culley D."/>
            <person name="Daum C."/>
            <person name="Ezra D."/>
            <person name="Gonzalez J."/>
            <person name="Henrissat B."/>
            <person name="Kuo A."/>
            <person name="Liang C."/>
            <person name="Lipzen A."/>
            <person name="Lutzoni F."/>
            <person name="Magnuson J."/>
            <person name="Mondo S."/>
            <person name="Nolan M."/>
            <person name="Ohm R."/>
            <person name="Pangilinan J."/>
            <person name="Park H.-J."/>
            <person name="Ramirez L."/>
            <person name="Alfaro M."/>
            <person name="Sun H."/>
            <person name="Tritt A."/>
            <person name="Yoshinaga Y."/>
            <person name="Zwiers L.-H."/>
            <person name="Turgeon B."/>
            <person name="Goodwin S."/>
            <person name="Spatafora J."/>
            <person name="Crous P."/>
            <person name="Grigoriev I."/>
        </authorList>
    </citation>
    <scope>NUCLEOTIDE SEQUENCE</scope>
    <source>
        <strain evidence="2">CBS 627.86</strain>
    </source>
</reference>
<sequence length="205" mass="21665">MRPSTVKLTASLLLATSIAALPSSSSSSPDKSVIFDPLAKRQTALSDDQLCHAYCSILTPDSGMATLDEVEQLAVLLDAKAAAGEPCIIQRPQGSTDSATTQLAVIGTGDTAKEARIYFSSGPDIDSVYWASYNCANVAEVLRDGLKVTCGGFSKGEGHEGFVYGAADVSNCYHPYFASTQQTLTLFEPGVKVEVVLQGWPIHVN</sequence>
<accession>A0A6A5ZCF4</accession>
<gene>
    <name evidence="2" type="ORF">BDV96DRAFT_645755</name>
</gene>
<evidence type="ECO:0000256" key="1">
    <source>
        <dbReference type="SAM" id="SignalP"/>
    </source>
</evidence>
<protein>
    <recommendedName>
        <fullName evidence="4">Ecp2 effector protein domain-containing protein</fullName>
    </recommendedName>
</protein>
<organism evidence="2 3">
    <name type="scientific">Lophiotrema nucula</name>
    <dbReference type="NCBI Taxonomy" id="690887"/>
    <lineage>
        <taxon>Eukaryota</taxon>
        <taxon>Fungi</taxon>
        <taxon>Dikarya</taxon>
        <taxon>Ascomycota</taxon>
        <taxon>Pezizomycotina</taxon>
        <taxon>Dothideomycetes</taxon>
        <taxon>Pleosporomycetidae</taxon>
        <taxon>Pleosporales</taxon>
        <taxon>Lophiotremataceae</taxon>
        <taxon>Lophiotrema</taxon>
    </lineage>
</organism>
<evidence type="ECO:0000313" key="3">
    <source>
        <dbReference type="Proteomes" id="UP000799770"/>
    </source>
</evidence>
<dbReference type="AlphaFoldDB" id="A0A6A5ZCF4"/>
<proteinExistence type="predicted"/>
<name>A0A6A5ZCF4_9PLEO</name>
<evidence type="ECO:0008006" key="4">
    <source>
        <dbReference type="Google" id="ProtNLM"/>
    </source>
</evidence>
<keyword evidence="3" id="KW-1185">Reference proteome</keyword>
<dbReference type="Proteomes" id="UP000799770">
    <property type="component" value="Unassembled WGS sequence"/>
</dbReference>
<dbReference type="OrthoDB" id="10424669at2759"/>